<evidence type="ECO:0000256" key="1">
    <source>
        <dbReference type="PROSITE-ProRule" id="PRU01360"/>
    </source>
</evidence>
<dbReference type="GO" id="GO:0009279">
    <property type="term" value="C:cell outer membrane"/>
    <property type="evidence" value="ECO:0007669"/>
    <property type="project" value="UniProtKB-SubCell"/>
</dbReference>
<dbReference type="STRING" id="1433126.BN938_0879"/>
<dbReference type="Pfam" id="PF13715">
    <property type="entry name" value="CarbopepD_reg_2"/>
    <property type="match status" value="1"/>
</dbReference>
<dbReference type="eggNOG" id="COG1629">
    <property type="taxonomic scope" value="Bacteria"/>
</dbReference>
<dbReference type="PATRIC" id="fig|1433126.3.peg.878"/>
<dbReference type="EMBL" id="HG934468">
    <property type="protein sequence ID" value="CDN30979.1"/>
    <property type="molecule type" value="Genomic_DNA"/>
</dbReference>
<evidence type="ECO:0000259" key="4">
    <source>
        <dbReference type="Pfam" id="PF00593"/>
    </source>
</evidence>
<dbReference type="Gene3D" id="2.60.40.1120">
    <property type="entry name" value="Carboxypeptidase-like, regulatory domain"/>
    <property type="match status" value="1"/>
</dbReference>
<dbReference type="Proteomes" id="UP000027616">
    <property type="component" value="Chromosome I"/>
</dbReference>
<dbReference type="InterPro" id="IPR039426">
    <property type="entry name" value="TonB-dep_rcpt-like"/>
</dbReference>
<sequence length="1066" mass="118741">MRKFTQALLILSLLLSAAFASAQVKGLVNTTLDNGKKEPLIGATVIQQGTSRGVTTDIDGHFTINIESKSAVLQISYVGYKTKLVDVVDNSNIEVILEEDATQIEEAVVVGYGTQRKVNLSGAVDQMTAKQLQAKPIANLSQGLQGAIPNLNIDFGSGQPGAVANINIRGTTSVNGGSPLIIIDGVPAESAELNRISPSDISSISVLKDASSAAIYGARAAFGVILITTKQGSVEKSEKLVIDFTTNFAWKKASVLPNKISDPYIYARLLQTSVDNTPWGREIYNDYQLEWARQRSDDPSVEQVRMSQKDAKLYDYMGSTDWTRYYLDNFTPSNNQQLSISGSTEKASYYFSVNQSTENGAIAVANDSYKRYGVRNNVIFRPYKWLTVGNNSNYATSIQEQPSYLSIWDLYNVFPTDVDKNPDGTWANTGMGRVLARITDGGRETTRDDIFTTTFTLAAQIIPEVLKINGDYTFRRQARDYRWNYSKYKIGFGPDDIREEGTNESYRSDSKTTYKSMNLYLNFNKMWGKHTVTALLGYNEESSVYDGFSGRIDKLISSSLPSLNLATGTAKVADWYTDWAIRGIFGRLNYTFDNKYIVELNARYDGSSRFPKSSRFGLFPSVSGAWRIDRESFMDFSESVVSQLKLRASYGSLGNQSVGAYGYISSMASALATPIIGADRPLSVGSPSMVSGNYTWEKVSTTNFGIDLNLLDNKITTSFDFYTRNTEGMLVAGKALPGVLGTSAPKENAADLRTKGWELSVGYNDSFQVGGSPLNFNTRFVLSDSRSHITKFDNPTRLLSQYYVGYEMGEMWGLQSDGFFNSQAEIDALDQSAIIPWGALTITNGWPKYIDRDKNEKIEKGTTVDDPKDLAIIGNTSPRFRYGINLGADWKGFDLNVFLQGVGKRDYYPTHYLYWGFYQQPYAGGYQHLLDFYREFDDKDMSKHSQSYINSGLASANRDAKYPVLQSWLADQNGGAGYNGLVIPQTKYLLDGSYLRIKNITLGYTLPSSLTKKLTIERLRIYVSGDNIFEFSQIKNYFDPEAITNDNTGYVYPFQRTFTVGFNITF</sequence>
<dbReference type="InterPro" id="IPR023997">
    <property type="entry name" value="TonB-dep_OMP_SusC/RagA_CS"/>
</dbReference>
<feature type="signal peptide" evidence="3">
    <location>
        <begin position="1"/>
        <end position="22"/>
    </location>
</feature>
<dbReference type="Pfam" id="PF00593">
    <property type="entry name" value="TonB_dep_Rec_b-barrel"/>
    <property type="match status" value="1"/>
</dbReference>
<comment type="similarity">
    <text evidence="1 2">Belongs to the TonB-dependent receptor family.</text>
</comment>
<dbReference type="SUPFAM" id="SSF49464">
    <property type="entry name" value="Carboxypeptidase regulatory domain-like"/>
    <property type="match status" value="1"/>
</dbReference>
<keyword evidence="7" id="KW-1185">Reference proteome</keyword>
<evidence type="ECO:0000256" key="2">
    <source>
        <dbReference type="RuleBase" id="RU003357"/>
    </source>
</evidence>
<accession>A0A060RC57</accession>
<feature type="domain" description="TonB-dependent receptor-like beta-barrel" evidence="4">
    <location>
        <begin position="421"/>
        <end position="911"/>
    </location>
</feature>
<keyword evidence="1" id="KW-1134">Transmembrane beta strand</keyword>
<evidence type="ECO:0000259" key="5">
    <source>
        <dbReference type="Pfam" id="PF07715"/>
    </source>
</evidence>
<evidence type="ECO:0000313" key="6">
    <source>
        <dbReference type="EMBL" id="CDN30979.1"/>
    </source>
</evidence>
<reference evidence="6 7" key="1">
    <citation type="journal article" date="2015" name="Genome Announc.">
        <title>Complete Genome Sequence of the Novel Leech Symbiont Mucinivorans hirudinis M3T.</title>
        <authorList>
            <person name="Nelson M.C."/>
            <person name="Bomar L."/>
            <person name="Graf J."/>
        </authorList>
    </citation>
    <scope>NUCLEOTIDE SEQUENCE [LARGE SCALE GENOMIC DNA]</scope>
    <source>
        <strain evidence="7">M3</strain>
    </source>
</reference>
<keyword evidence="1" id="KW-0813">Transport</keyword>
<evidence type="ECO:0000313" key="7">
    <source>
        <dbReference type="Proteomes" id="UP000027616"/>
    </source>
</evidence>
<dbReference type="AlphaFoldDB" id="A0A060RC57"/>
<feature type="chain" id="PRO_5001586218" evidence="3">
    <location>
        <begin position="23"/>
        <end position="1066"/>
    </location>
</feature>
<name>A0A060RC57_9BACT</name>
<dbReference type="Gene3D" id="2.170.130.10">
    <property type="entry name" value="TonB-dependent receptor, plug domain"/>
    <property type="match status" value="1"/>
</dbReference>
<keyword evidence="1" id="KW-0812">Transmembrane</keyword>
<dbReference type="HOGENOM" id="CLU_004317_1_1_10"/>
<gene>
    <name evidence="6" type="ORF">BN938_0879</name>
</gene>
<dbReference type="OrthoDB" id="778480at2"/>
<proteinExistence type="inferred from homology"/>
<dbReference type="InterPro" id="IPR012910">
    <property type="entry name" value="Plug_dom"/>
</dbReference>
<dbReference type="InterPro" id="IPR023996">
    <property type="entry name" value="TonB-dep_OMP_SusC/RagA"/>
</dbReference>
<dbReference type="InterPro" id="IPR008969">
    <property type="entry name" value="CarboxyPept-like_regulatory"/>
</dbReference>
<dbReference type="SUPFAM" id="SSF56935">
    <property type="entry name" value="Porins"/>
    <property type="match status" value="1"/>
</dbReference>
<comment type="subcellular location">
    <subcellularLocation>
        <location evidence="1">Cell outer membrane</location>
        <topology evidence="1">Multi-pass membrane protein</topology>
    </subcellularLocation>
</comment>
<dbReference type="Pfam" id="PF07715">
    <property type="entry name" value="Plug"/>
    <property type="match status" value="1"/>
</dbReference>
<evidence type="ECO:0000256" key="3">
    <source>
        <dbReference type="SAM" id="SignalP"/>
    </source>
</evidence>
<dbReference type="KEGG" id="rbc:BN938_0879"/>
<dbReference type="PROSITE" id="PS52016">
    <property type="entry name" value="TONB_DEPENDENT_REC_3"/>
    <property type="match status" value="1"/>
</dbReference>
<dbReference type="NCBIfam" id="TIGR04056">
    <property type="entry name" value="OMP_RagA_SusC"/>
    <property type="match status" value="1"/>
</dbReference>
<organism evidence="6 7">
    <name type="scientific">Mucinivorans hirudinis</name>
    <dbReference type="NCBI Taxonomy" id="1433126"/>
    <lineage>
        <taxon>Bacteria</taxon>
        <taxon>Pseudomonadati</taxon>
        <taxon>Bacteroidota</taxon>
        <taxon>Bacteroidia</taxon>
        <taxon>Bacteroidales</taxon>
        <taxon>Rikenellaceae</taxon>
        <taxon>Mucinivorans</taxon>
    </lineage>
</organism>
<keyword evidence="1 2" id="KW-0472">Membrane</keyword>
<dbReference type="InterPro" id="IPR037066">
    <property type="entry name" value="Plug_dom_sf"/>
</dbReference>
<feature type="domain" description="TonB-dependent receptor plug" evidence="5">
    <location>
        <begin position="118"/>
        <end position="224"/>
    </location>
</feature>
<dbReference type="NCBIfam" id="TIGR04057">
    <property type="entry name" value="SusC_RagA_signa"/>
    <property type="match status" value="1"/>
</dbReference>
<protein>
    <submittedName>
        <fullName evidence="6">SusC/RagA family TonB-linked outer membrane protein</fullName>
    </submittedName>
</protein>
<keyword evidence="1" id="KW-0998">Cell outer membrane</keyword>
<dbReference type="InterPro" id="IPR000531">
    <property type="entry name" value="Beta-barrel_TonB"/>
</dbReference>
<keyword evidence="2" id="KW-0798">TonB box</keyword>
<keyword evidence="3" id="KW-0732">Signal</keyword>